<reference evidence="3 4" key="1">
    <citation type="submission" date="2023-07" db="EMBL/GenBank/DDBJ databases">
        <title>Comparative genomics of wheat-associated soil bacteria to identify genetic determinants of phenazine resistance.</title>
        <authorList>
            <person name="Mouncey N."/>
        </authorList>
    </citation>
    <scope>NUCLEOTIDE SEQUENCE [LARGE SCALE GENOMIC DNA]</scope>
    <source>
        <strain evidence="3 4">W4I9-1</strain>
    </source>
</reference>
<evidence type="ECO:0000259" key="2">
    <source>
        <dbReference type="PROSITE" id="PS51387"/>
    </source>
</evidence>
<sequence length="444" mass="47556">MGSDYPARLKARPRGYADTMGDERNWAGNLLYRASSIEHPESIDELRGLLTAGGSVRVLGSRHCFNDIADTTGSLIALDRMPQVIDISPARDSVRVSGGLRYGDIAPVLEEQGLALANLASLPHISVAGAVATGTHGSGDATGSLASAVRAVTVMTASGEVRSLARGDDGFDGAVVALGALGAVIDLTLDVEPSYQVAQHVFEHPSWDAILRDLGAVTGVGTSVSIFSTWQRTDVADQIWIKQRVPATRADAAERRAAREALAVSLGAAPAEGKRHPIIGVDPEACTEQEGVAGPWFQRLPHFKLEFTPSAGAEIQSEYLVPRLDAVAAIEAVRSLADRIAPLLLVNEIRTVCADDLWLSSSYGTDAVGLHFTWKPDEAAVRELLPTIEAALPASARPHWGKVFTLDGAEVRSRYPRWDDFAALVAKHDPERRLVNEYLERLGL</sequence>
<dbReference type="InterPro" id="IPR016167">
    <property type="entry name" value="FAD-bd_PCMH_sub1"/>
</dbReference>
<comment type="caution">
    <text evidence="3">The sequence shown here is derived from an EMBL/GenBank/DDBJ whole genome shotgun (WGS) entry which is preliminary data.</text>
</comment>
<dbReference type="InterPro" id="IPR006094">
    <property type="entry name" value="Oxid_FAD_bind_N"/>
</dbReference>
<dbReference type="GO" id="GO:0071949">
    <property type="term" value="F:FAD binding"/>
    <property type="evidence" value="ECO:0007669"/>
    <property type="project" value="InterPro"/>
</dbReference>
<organism evidence="3 4">
    <name type="scientific">Microbacterium natoriense</name>
    <dbReference type="NCBI Taxonomy" id="284570"/>
    <lineage>
        <taxon>Bacteria</taxon>
        <taxon>Bacillati</taxon>
        <taxon>Actinomycetota</taxon>
        <taxon>Actinomycetes</taxon>
        <taxon>Micrococcales</taxon>
        <taxon>Microbacteriaceae</taxon>
        <taxon>Microbacterium</taxon>
    </lineage>
</organism>
<dbReference type="Pfam" id="PF04030">
    <property type="entry name" value="ALO"/>
    <property type="match status" value="1"/>
</dbReference>
<dbReference type="PIRSF" id="PIRSF000136">
    <property type="entry name" value="LGO_GLO"/>
    <property type="match status" value="1"/>
</dbReference>
<dbReference type="EC" id="1.1.3.41" evidence="3"/>
<dbReference type="InterPro" id="IPR016169">
    <property type="entry name" value="FAD-bd_PCMH_sub2"/>
</dbReference>
<dbReference type="GO" id="GO:0003885">
    <property type="term" value="F:D-arabinono-1,4-lactone oxidase activity"/>
    <property type="evidence" value="ECO:0007669"/>
    <property type="project" value="InterPro"/>
</dbReference>
<dbReference type="InterPro" id="IPR016166">
    <property type="entry name" value="FAD-bd_PCMH"/>
</dbReference>
<dbReference type="Gene3D" id="3.30.70.2520">
    <property type="match status" value="1"/>
</dbReference>
<dbReference type="PROSITE" id="PS51387">
    <property type="entry name" value="FAD_PCMH"/>
    <property type="match status" value="1"/>
</dbReference>
<dbReference type="EMBL" id="JAUSXV010000001">
    <property type="protein sequence ID" value="MDQ0649685.1"/>
    <property type="molecule type" value="Genomic_DNA"/>
</dbReference>
<proteinExistence type="predicted"/>
<evidence type="ECO:0000313" key="4">
    <source>
        <dbReference type="Proteomes" id="UP001244427"/>
    </source>
</evidence>
<accession>A0AAW8F3Y1</accession>
<dbReference type="Gene3D" id="1.10.45.10">
    <property type="entry name" value="Vanillyl-alcohol Oxidase, Chain A, domain 4"/>
    <property type="match status" value="1"/>
</dbReference>
<dbReference type="InterPro" id="IPR010031">
    <property type="entry name" value="FAD_lactone_oxidase-like"/>
</dbReference>
<dbReference type="GO" id="GO:0016020">
    <property type="term" value="C:membrane"/>
    <property type="evidence" value="ECO:0007669"/>
    <property type="project" value="InterPro"/>
</dbReference>
<dbReference type="InterPro" id="IPR036318">
    <property type="entry name" value="FAD-bd_PCMH-like_sf"/>
</dbReference>
<dbReference type="Gene3D" id="3.30.43.10">
    <property type="entry name" value="Uridine Diphospho-n-acetylenolpyruvylglucosamine Reductase, domain 2"/>
    <property type="match status" value="1"/>
</dbReference>
<dbReference type="Pfam" id="PF01565">
    <property type="entry name" value="FAD_binding_4"/>
    <property type="match status" value="1"/>
</dbReference>
<dbReference type="GO" id="GO:0080049">
    <property type="term" value="F:L-gulono-1,4-lactone dehydrogenase activity"/>
    <property type="evidence" value="ECO:0007669"/>
    <property type="project" value="TreeGrafter"/>
</dbReference>
<dbReference type="Gene3D" id="3.30.70.2530">
    <property type="match status" value="1"/>
</dbReference>
<keyword evidence="1 3" id="KW-0560">Oxidoreductase</keyword>
<feature type="domain" description="FAD-binding PCMH-type" evidence="2">
    <location>
        <begin position="30"/>
        <end position="194"/>
    </location>
</feature>
<dbReference type="Proteomes" id="UP001244427">
    <property type="component" value="Unassembled WGS sequence"/>
</dbReference>
<protein>
    <submittedName>
        <fullName evidence="3">Xylitol oxidase</fullName>
        <ecNumber evidence="3">1.1.3.41</ecNumber>
    </submittedName>
</protein>
<evidence type="ECO:0000256" key="1">
    <source>
        <dbReference type="ARBA" id="ARBA00023002"/>
    </source>
</evidence>
<name>A0AAW8F3Y1_9MICO</name>
<dbReference type="GO" id="GO:0050582">
    <property type="term" value="F:xylitol oxidase activity"/>
    <property type="evidence" value="ECO:0007669"/>
    <property type="project" value="UniProtKB-EC"/>
</dbReference>
<dbReference type="InterPro" id="IPR007173">
    <property type="entry name" value="ALO_C"/>
</dbReference>
<keyword evidence="4" id="KW-1185">Reference proteome</keyword>
<gene>
    <name evidence="3" type="ORF">QFZ53_003881</name>
</gene>
<dbReference type="PANTHER" id="PTHR43762">
    <property type="entry name" value="L-GULONOLACTONE OXIDASE"/>
    <property type="match status" value="1"/>
</dbReference>
<dbReference type="PANTHER" id="PTHR43762:SF1">
    <property type="entry name" value="D-ARABINONO-1,4-LACTONE OXIDASE"/>
    <property type="match status" value="1"/>
</dbReference>
<dbReference type="Gene3D" id="3.30.465.10">
    <property type="match status" value="1"/>
</dbReference>
<dbReference type="AlphaFoldDB" id="A0AAW8F3Y1"/>
<evidence type="ECO:0000313" key="3">
    <source>
        <dbReference type="EMBL" id="MDQ0649685.1"/>
    </source>
</evidence>
<dbReference type="InterPro" id="IPR016171">
    <property type="entry name" value="Vanillyl_alc_oxidase_C-sub2"/>
</dbReference>
<dbReference type="SUPFAM" id="SSF56176">
    <property type="entry name" value="FAD-binding/transporter-associated domain-like"/>
    <property type="match status" value="1"/>
</dbReference>